<comment type="caution">
    <text evidence="1">The sequence shown here is derived from an EMBL/GenBank/DDBJ whole genome shotgun (WGS) entry which is preliminary data.</text>
</comment>
<reference evidence="1 2" key="1">
    <citation type="submission" date="2019-06" db="EMBL/GenBank/DDBJ databases">
        <title>A chromosome-scale genome assembly of the striped catfish, Pangasianodon hypophthalmus.</title>
        <authorList>
            <person name="Wen M."/>
            <person name="Zahm M."/>
            <person name="Roques C."/>
            <person name="Cabau C."/>
            <person name="Klopp C."/>
            <person name="Donnadieu C."/>
            <person name="Jouanno E."/>
            <person name="Avarre J.-C."/>
            <person name="Campet M."/>
            <person name="Ha T.T.T."/>
            <person name="Dugue R."/>
            <person name="Lampietro C."/>
            <person name="Louis A."/>
            <person name="Herpin A."/>
            <person name="Echchiki A."/>
            <person name="Berthelot C."/>
            <person name="Parey E."/>
            <person name="Roest-Crollius H."/>
            <person name="Braasch I."/>
            <person name="Postlethwait J."/>
            <person name="Bobe J."/>
            <person name="Montfort J."/>
            <person name="Bouchez O."/>
            <person name="Begum T."/>
            <person name="Schartl M."/>
            <person name="Guiguen Y."/>
        </authorList>
    </citation>
    <scope>NUCLEOTIDE SEQUENCE [LARGE SCALE GENOMIC DNA]</scope>
    <source>
        <strain evidence="1 2">Indonesia</strain>
        <tissue evidence="1">Blood</tissue>
    </source>
</reference>
<dbReference type="Proteomes" id="UP000327468">
    <property type="component" value="Chromosome 15"/>
</dbReference>
<accession>A0A5N5M1F4</accession>
<dbReference type="EMBL" id="VFJC01000016">
    <property type="protein sequence ID" value="KAB5549025.1"/>
    <property type="molecule type" value="Genomic_DNA"/>
</dbReference>
<protein>
    <submittedName>
        <fullName evidence="1">Uncharacterized protein</fullName>
    </submittedName>
</protein>
<proteinExistence type="predicted"/>
<organism evidence="1 2">
    <name type="scientific">Pangasianodon hypophthalmus</name>
    <name type="common">Striped catfish</name>
    <name type="synonym">Helicophagus hypophthalmus</name>
    <dbReference type="NCBI Taxonomy" id="310915"/>
    <lineage>
        <taxon>Eukaryota</taxon>
        <taxon>Metazoa</taxon>
        <taxon>Chordata</taxon>
        <taxon>Craniata</taxon>
        <taxon>Vertebrata</taxon>
        <taxon>Euteleostomi</taxon>
        <taxon>Actinopterygii</taxon>
        <taxon>Neopterygii</taxon>
        <taxon>Teleostei</taxon>
        <taxon>Ostariophysi</taxon>
        <taxon>Siluriformes</taxon>
        <taxon>Pangasiidae</taxon>
        <taxon>Pangasianodon</taxon>
    </lineage>
</organism>
<evidence type="ECO:0000313" key="1">
    <source>
        <dbReference type="EMBL" id="KAB5549025.1"/>
    </source>
</evidence>
<gene>
    <name evidence="1" type="ORF">PHYPO_G00062490</name>
</gene>
<keyword evidence="2" id="KW-1185">Reference proteome</keyword>
<name>A0A5N5M1F4_PANHP</name>
<dbReference type="AlphaFoldDB" id="A0A5N5M1F4"/>
<sequence>MQARSGLSPHGSVASRPVHAKMVLLLYVNEAGHATRATQRPSFFVRMRFGEEGESEFVLHSANFASCVRHAEDAVVRRSDVFEKNGLNIRDIFSLKKT</sequence>
<evidence type="ECO:0000313" key="2">
    <source>
        <dbReference type="Proteomes" id="UP000327468"/>
    </source>
</evidence>